<sequence length="336" mass="37913">MAAGRLSFSAFVLLSIVSAFTIDAKAQQMRKLYHLPSIPLPDAVSDPDTLYCPNALFKLYPCNPPRPPAHEQCMYTQESLLLEKTSGLYLASLAHVVPLPSSTEPPSTLTLHEKLCGGFREERVTHVWTATVDSQPVIAKIFDPLYFIDPYEGTDPFPLLDLSVSREAEAYRRLAPLQATQVPRCRGLFVSPLPSQGNRTVYVLLLEHVAGQDVRYLVPTSTSPSLCLVHRTAIVDAAVNVFYDILMCGVKQRDMAPRNLIIRPPKPSGAPFCDKEDCPVRCSVDPDNVESVMIDFEGSELWDPDHEFYDEQTREREMRALREEYMEDWWYGKYGI</sequence>
<feature type="signal peptide" evidence="1">
    <location>
        <begin position="1"/>
        <end position="19"/>
    </location>
</feature>
<name>A0AA39U0R9_9AGAR</name>
<dbReference type="SUPFAM" id="SSF56112">
    <property type="entry name" value="Protein kinase-like (PK-like)"/>
    <property type="match status" value="1"/>
</dbReference>
<dbReference type="AlphaFoldDB" id="A0AA39U0R9"/>
<evidence type="ECO:0008006" key="4">
    <source>
        <dbReference type="Google" id="ProtNLM"/>
    </source>
</evidence>
<feature type="chain" id="PRO_5041298065" description="Protein kinase domain-containing protein" evidence="1">
    <location>
        <begin position="20"/>
        <end position="336"/>
    </location>
</feature>
<dbReference type="Proteomes" id="UP001175227">
    <property type="component" value="Unassembled WGS sequence"/>
</dbReference>
<keyword evidence="1" id="KW-0732">Signal</keyword>
<comment type="caution">
    <text evidence="2">The sequence shown here is derived from an EMBL/GenBank/DDBJ whole genome shotgun (WGS) entry which is preliminary data.</text>
</comment>
<dbReference type="EMBL" id="JAUEPR010000047">
    <property type="protein sequence ID" value="KAK0471808.1"/>
    <property type="molecule type" value="Genomic_DNA"/>
</dbReference>
<proteinExistence type="predicted"/>
<organism evidence="2 3">
    <name type="scientific">Armillaria novae-zelandiae</name>
    <dbReference type="NCBI Taxonomy" id="153914"/>
    <lineage>
        <taxon>Eukaryota</taxon>
        <taxon>Fungi</taxon>
        <taxon>Dikarya</taxon>
        <taxon>Basidiomycota</taxon>
        <taxon>Agaricomycotina</taxon>
        <taxon>Agaricomycetes</taxon>
        <taxon>Agaricomycetidae</taxon>
        <taxon>Agaricales</taxon>
        <taxon>Marasmiineae</taxon>
        <taxon>Physalacriaceae</taxon>
        <taxon>Armillaria</taxon>
    </lineage>
</organism>
<dbReference type="InterPro" id="IPR011009">
    <property type="entry name" value="Kinase-like_dom_sf"/>
</dbReference>
<evidence type="ECO:0000313" key="2">
    <source>
        <dbReference type="EMBL" id="KAK0471808.1"/>
    </source>
</evidence>
<accession>A0AA39U0R9</accession>
<evidence type="ECO:0000313" key="3">
    <source>
        <dbReference type="Proteomes" id="UP001175227"/>
    </source>
</evidence>
<reference evidence="2" key="1">
    <citation type="submission" date="2023-06" db="EMBL/GenBank/DDBJ databases">
        <authorList>
            <consortium name="Lawrence Berkeley National Laboratory"/>
            <person name="Ahrendt S."/>
            <person name="Sahu N."/>
            <person name="Indic B."/>
            <person name="Wong-Bajracharya J."/>
            <person name="Merenyi Z."/>
            <person name="Ke H.-M."/>
            <person name="Monk M."/>
            <person name="Kocsube S."/>
            <person name="Drula E."/>
            <person name="Lipzen A."/>
            <person name="Balint B."/>
            <person name="Henrissat B."/>
            <person name="Andreopoulos B."/>
            <person name="Martin F.M."/>
            <person name="Harder C.B."/>
            <person name="Rigling D."/>
            <person name="Ford K.L."/>
            <person name="Foster G.D."/>
            <person name="Pangilinan J."/>
            <person name="Papanicolaou A."/>
            <person name="Barry K."/>
            <person name="LaButti K."/>
            <person name="Viragh M."/>
            <person name="Koriabine M."/>
            <person name="Yan M."/>
            <person name="Riley R."/>
            <person name="Champramary S."/>
            <person name="Plett K.L."/>
            <person name="Tsai I.J."/>
            <person name="Slot J."/>
            <person name="Sipos G."/>
            <person name="Plett J."/>
            <person name="Nagy L.G."/>
            <person name="Grigoriev I.V."/>
        </authorList>
    </citation>
    <scope>NUCLEOTIDE SEQUENCE</scope>
    <source>
        <strain evidence="2">ICMP 16352</strain>
    </source>
</reference>
<evidence type="ECO:0000256" key="1">
    <source>
        <dbReference type="SAM" id="SignalP"/>
    </source>
</evidence>
<protein>
    <recommendedName>
        <fullName evidence="4">Protein kinase domain-containing protein</fullName>
    </recommendedName>
</protein>
<gene>
    <name evidence="2" type="ORF">IW261DRAFT_1597156</name>
</gene>
<keyword evidence="3" id="KW-1185">Reference proteome</keyword>